<feature type="transmembrane region" description="Helical" evidence="2">
    <location>
        <begin position="30"/>
        <end position="48"/>
    </location>
</feature>
<dbReference type="CDD" id="cd00063">
    <property type="entry name" value="FN3"/>
    <property type="match status" value="1"/>
</dbReference>
<dbReference type="PANTHER" id="PTHR46580:SF4">
    <property type="entry name" value="ATP_GTP-BINDING PROTEIN"/>
    <property type="match status" value="1"/>
</dbReference>
<evidence type="ECO:0000256" key="1">
    <source>
        <dbReference type="ARBA" id="ARBA00022729"/>
    </source>
</evidence>
<evidence type="ECO:0000259" key="4">
    <source>
        <dbReference type="PROSITE" id="PS50853"/>
    </source>
</evidence>
<dbReference type="SUPFAM" id="SSF69318">
    <property type="entry name" value="Integrin alpha N-terminal domain"/>
    <property type="match status" value="1"/>
</dbReference>
<evidence type="ECO:0000313" key="6">
    <source>
        <dbReference type="Proteomes" id="UP000030661"/>
    </source>
</evidence>
<dbReference type="GO" id="GO:0007156">
    <property type="term" value="P:homophilic cell adhesion via plasma membrane adhesion molecules"/>
    <property type="evidence" value="ECO:0007669"/>
    <property type="project" value="InterPro"/>
</dbReference>
<dbReference type="AlphaFoldDB" id="A0A0S6W7J4"/>
<feature type="domain" description="Cadherin" evidence="3">
    <location>
        <begin position="526"/>
        <end position="627"/>
    </location>
</feature>
<dbReference type="EMBL" id="DF820463">
    <property type="protein sequence ID" value="GAK55680.1"/>
    <property type="molecule type" value="Genomic_DNA"/>
</dbReference>
<protein>
    <submittedName>
        <fullName evidence="5">Fibronectin type III domain protein</fullName>
    </submittedName>
</protein>
<dbReference type="Pfam" id="PF00041">
    <property type="entry name" value="fn3"/>
    <property type="match status" value="1"/>
</dbReference>
<keyword evidence="2" id="KW-1133">Transmembrane helix</keyword>
<dbReference type="PANTHER" id="PTHR46580">
    <property type="entry name" value="SENSOR KINASE-RELATED"/>
    <property type="match status" value="1"/>
</dbReference>
<proteinExistence type="predicted"/>
<keyword evidence="6" id="KW-1185">Reference proteome</keyword>
<name>A0A0S6W7J4_VECG1</name>
<keyword evidence="2" id="KW-0472">Membrane</keyword>
<sequence>MKKSIGFQGRLTGWIQVSMGELVGGARRRWSGLGLLVLGVGALLNLWVTPALGSFSDSGESFTGVYFSSVAWGDVDNDGDLDLLLTGTAASPVTTLYLNNGDGTFSPHPSQSFPGVSDGSVAWGDADNDGYLDLFLTEPTGATLYLNDGTGSFSADTSQSFPDVASSSVAWGDADNDGDLDLFLTGDTGDGYVAMLYLNDAGSFEASSQVFTGVYFSSVAWGDADNDGDLDLFLTGYTGTSPVAKLYLNSGTGSFEASSQSFTGVEWSSVAWGDVDNDGDLDLLLTGFGTGYVATLYRNKGAGSFEATSQPFPGVFRSSVAWGDADNDGDLDLFLTGDTGDGYVATLYLNNGAGSFSVSSESFPGVYAGSVAWGDMDNDGDLDLLLTGSIGGSQVAKLYQNDASDSNSAPTAPTTLNATTSGTDATLSWRAATDTKTLADGLNYKLRVGTSSGADNILPAMASSDGWRKIAAIGPVQKNGAAYTWTLHGLVPGQTYYWSVQAVDTALAGSPWATEAQFFVNQAPTNLSLSNSSVAESQPIGTVVGTFTTTDPNAGDTFTYSLVSGTGSADNGSFTISGNTLKTAAIFDYETKNSYSIRVQTRDAGGLTFQKVFTITVTDVAENTYLLWTK</sequence>
<dbReference type="InterPro" id="IPR003961">
    <property type="entry name" value="FN3_dom"/>
</dbReference>
<organism evidence="5">
    <name type="scientific">Vecturithrix granuli</name>
    <dbReference type="NCBI Taxonomy" id="1499967"/>
    <lineage>
        <taxon>Bacteria</taxon>
        <taxon>Candidatus Moduliflexota</taxon>
        <taxon>Candidatus Vecturitrichia</taxon>
        <taxon>Candidatus Vecturitrichales</taxon>
        <taxon>Candidatus Vecturitrichaceae</taxon>
        <taxon>Candidatus Vecturithrix</taxon>
    </lineage>
</organism>
<dbReference type="eggNOG" id="COG5276">
    <property type="taxonomic scope" value="Bacteria"/>
</dbReference>
<gene>
    <name evidence="5" type="ORF">U27_02514</name>
</gene>
<dbReference type="HOGENOM" id="CLU_027401_0_0_0"/>
<reference evidence="5" key="1">
    <citation type="journal article" date="2015" name="PeerJ">
        <title>First genomic representation of candidate bacterial phylum KSB3 points to enhanced environmental sensing as a trigger of wastewater bulking.</title>
        <authorList>
            <person name="Sekiguchi Y."/>
            <person name="Ohashi A."/>
            <person name="Parks D.H."/>
            <person name="Yamauchi T."/>
            <person name="Tyson G.W."/>
            <person name="Hugenholtz P."/>
        </authorList>
    </citation>
    <scope>NUCLEOTIDE SEQUENCE [LARGE SCALE GENOMIC DNA]</scope>
</reference>
<dbReference type="InterPro" id="IPR015919">
    <property type="entry name" value="Cadherin-like_sf"/>
</dbReference>
<evidence type="ECO:0000259" key="3">
    <source>
        <dbReference type="PROSITE" id="PS50268"/>
    </source>
</evidence>
<dbReference type="SMART" id="SM00060">
    <property type="entry name" value="FN3"/>
    <property type="match status" value="1"/>
</dbReference>
<dbReference type="STRING" id="1499967.U27_02514"/>
<keyword evidence="2" id="KW-0812">Transmembrane</keyword>
<dbReference type="PROSITE" id="PS50268">
    <property type="entry name" value="CADHERIN_2"/>
    <property type="match status" value="1"/>
</dbReference>
<keyword evidence="1" id="KW-0732">Signal</keyword>
<dbReference type="CDD" id="cd11304">
    <property type="entry name" value="Cadherin_repeat"/>
    <property type="match status" value="1"/>
</dbReference>
<dbReference type="SUPFAM" id="SSF49313">
    <property type="entry name" value="Cadherin-like"/>
    <property type="match status" value="1"/>
</dbReference>
<dbReference type="InterPro" id="IPR002126">
    <property type="entry name" value="Cadherin-like_dom"/>
</dbReference>
<evidence type="ECO:0000313" key="5">
    <source>
        <dbReference type="EMBL" id="GAK55680.1"/>
    </source>
</evidence>
<dbReference type="eggNOG" id="COG4733">
    <property type="taxonomic scope" value="Bacteria"/>
</dbReference>
<dbReference type="Pfam" id="PF00028">
    <property type="entry name" value="Cadherin"/>
    <property type="match status" value="1"/>
</dbReference>
<dbReference type="GO" id="GO:0016020">
    <property type="term" value="C:membrane"/>
    <property type="evidence" value="ECO:0007669"/>
    <property type="project" value="InterPro"/>
</dbReference>
<evidence type="ECO:0000256" key="2">
    <source>
        <dbReference type="SAM" id="Phobius"/>
    </source>
</evidence>
<dbReference type="Gene3D" id="2.130.10.130">
    <property type="entry name" value="Integrin alpha, N-terminal"/>
    <property type="match status" value="2"/>
</dbReference>
<dbReference type="SMART" id="SM00112">
    <property type="entry name" value="CA"/>
    <property type="match status" value="1"/>
</dbReference>
<dbReference type="Pfam" id="PF13517">
    <property type="entry name" value="FG-GAP_3"/>
    <property type="match status" value="3"/>
</dbReference>
<dbReference type="InterPro" id="IPR036116">
    <property type="entry name" value="FN3_sf"/>
</dbReference>
<dbReference type="Gene3D" id="2.60.40.60">
    <property type="entry name" value="Cadherins"/>
    <property type="match status" value="1"/>
</dbReference>
<dbReference type="PROSITE" id="PS50853">
    <property type="entry name" value="FN3"/>
    <property type="match status" value="1"/>
</dbReference>
<dbReference type="SUPFAM" id="SSF49265">
    <property type="entry name" value="Fibronectin type III"/>
    <property type="match status" value="1"/>
</dbReference>
<feature type="domain" description="Fibronectin type-III" evidence="4">
    <location>
        <begin position="409"/>
        <end position="523"/>
    </location>
</feature>
<dbReference type="InterPro" id="IPR013783">
    <property type="entry name" value="Ig-like_fold"/>
</dbReference>
<dbReference type="GO" id="GO:0005509">
    <property type="term" value="F:calcium ion binding"/>
    <property type="evidence" value="ECO:0007669"/>
    <property type="project" value="InterPro"/>
</dbReference>
<dbReference type="Proteomes" id="UP000030661">
    <property type="component" value="Unassembled WGS sequence"/>
</dbReference>
<dbReference type="InterPro" id="IPR028994">
    <property type="entry name" value="Integrin_alpha_N"/>
</dbReference>
<dbReference type="InterPro" id="IPR013517">
    <property type="entry name" value="FG-GAP"/>
</dbReference>
<accession>A0A0S6W7J4</accession>
<dbReference type="Gene3D" id="2.60.40.10">
    <property type="entry name" value="Immunoglobulins"/>
    <property type="match status" value="1"/>
</dbReference>